<dbReference type="Gene3D" id="1.20.1530.20">
    <property type="match status" value="1"/>
</dbReference>
<dbReference type="Pfam" id="PF00999">
    <property type="entry name" value="Na_H_Exchanger"/>
    <property type="match status" value="1"/>
</dbReference>
<feature type="transmembrane region" description="Helical" evidence="5">
    <location>
        <begin position="264"/>
        <end position="283"/>
    </location>
</feature>
<evidence type="ECO:0000313" key="8">
    <source>
        <dbReference type="Proteomes" id="UP000526184"/>
    </source>
</evidence>
<keyword evidence="3 5" id="KW-1133">Transmembrane helix</keyword>
<evidence type="ECO:0000256" key="1">
    <source>
        <dbReference type="ARBA" id="ARBA00004141"/>
    </source>
</evidence>
<dbReference type="EMBL" id="JABMKT010000022">
    <property type="protein sequence ID" value="NYV28139.1"/>
    <property type="molecule type" value="Genomic_DNA"/>
</dbReference>
<dbReference type="PANTHER" id="PTHR31102:SF1">
    <property type="entry name" value="CATION_H+ EXCHANGER DOMAIN-CONTAINING PROTEIN"/>
    <property type="match status" value="1"/>
</dbReference>
<dbReference type="InterPro" id="IPR006153">
    <property type="entry name" value="Cation/H_exchanger_TM"/>
</dbReference>
<keyword evidence="8" id="KW-1185">Reference proteome</keyword>
<dbReference type="Proteomes" id="UP000526184">
    <property type="component" value="Unassembled WGS sequence"/>
</dbReference>
<dbReference type="PANTHER" id="PTHR31102">
    <property type="match status" value="1"/>
</dbReference>
<evidence type="ECO:0000256" key="4">
    <source>
        <dbReference type="ARBA" id="ARBA00023136"/>
    </source>
</evidence>
<proteinExistence type="predicted"/>
<feature type="transmembrane region" description="Helical" evidence="5">
    <location>
        <begin position="349"/>
        <end position="373"/>
    </location>
</feature>
<dbReference type="GO" id="GO:0016020">
    <property type="term" value="C:membrane"/>
    <property type="evidence" value="ECO:0007669"/>
    <property type="project" value="UniProtKB-SubCell"/>
</dbReference>
<feature type="transmembrane region" description="Helical" evidence="5">
    <location>
        <begin position="203"/>
        <end position="221"/>
    </location>
</feature>
<feature type="transmembrane region" description="Helical" evidence="5">
    <location>
        <begin position="111"/>
        <end position="131"/>
    </location>
</feature>
<name>A0A7Z0PFL7_9FUSO</name>
<evidence type="ECO:0000256" key="3">
    <source>
        <dbReference type="ARBA" id="ARBA00022989"/>
    </source>
</evidence>
<keyword evidence="2 5" id="KW-0812">Transmembrane</keyword>
<feature type="transmembrane region" description="Helical" evidence="5">
    <location>
        <begin position="289"/>
        <end position="310"/>
    </location>
</feature>
<dbReference type="AlphaFoldDB" id="A0A7Z0PFL7"/>
<organism evidence="7 8">
    <name type="scientific">Streptobacillus felis</name>
    <dbReference type="NCBI Taxonomy" id="1384509"/>
    <lineage>
        <taxon>Bacteria</taxon>
        <taxon>Fusobacteriati</taxon>
        <taxon>Fusobacteriota</taxon>
        <taxon>Fusobacteriia</taxon>
        <taxon>Fusobacteriales</taxon>
        <taxon>Leptotrichiaceae</taxon>
        <taxon>Streptobacillus</taxon>
    </lineage>
</organism>
<comment type="subcellular location">
    <subcellularLocation>
        <location evidence="1">Membrane</location>
        <topology evidence="1">Multi-pass membrane protein</topology>
    </subcellularLocation>
</comment>
<feature type="transmembrane region" description="Helical" evidence="5">
    <location>
        <begin position="143"/>
        <end position="165"/>
    </location>
</feature>
<evidence type="ECO:0000256" key="5">
    <source>
        <dbReference type="SAM" id="Phobius"/>
    </source>
</evidence>
<gene>
    <name evidence="7" type="ORF">HP397_04840</name>
</gene>
<comment type="caution">
    <text evidence="7">The sequence shown here is derived from an EMBL/GenBank/DDBJ whole genome shotgun (WGS) entry which is preliminary data.</text>
</comment>
<feature type="domain" description="Cation/H+ exchanger transmembrane" evidence="6">
    <location>
        <begin position="11"/>
        <end position="365"/>
    </location>
</feature>
<feature type="transmembrane region" description="Helical" evidence="5">
    <location>
        <begin position="322"/>
        <end position="343"/>
    </location>
</feature>
<dbReference type="InterPro" id="IPR038770">
    <property type="entry name" value="Na+/solute_symporter_sf"/>
</dbReference>
<evidence type="ECO:0000256" key="2">
    <source>
        <dbReference type="ARBA" id="ARBA00022692"/>
    </source>
</evidence>
<dbReference type="GO" id="GO:1902600">
    <property type="term" value="P:proton transmembrane transport"/>
    <property type="evidence" value="ECO:0007669"/>
    <property type="project" value="InterPro"/>
</dbReference>
<feature type="transmembrane region" description="Helical" evidence="5">
    <location>
        <begin position="177"/>
        <end position="196"/>
    </location>
</feature>
<evidence type="ECO:0000313" key="7">
    <source>
        <dbReference type="EMBL" id="NYV28139.1"/>
    </source>
</evidence>
<feature type="transmembrane region" description="Helical" evidence="5">
    <location>
        <begin position="55"/>
        <end position="73"/>
    </location>
</feature>
<dbReference type="GO" id="GO:0015297">
    <property type="term" value="F:antiporter activity"/>
    <property type="evidence" value="ECO:0007669"/>
    <property type="project" value="InterPro"/>
</dbReference>
<sequence>MLLSIGLILILSILFGNIFEKINLPKIIPYIFIGIIFSNKIDLSLINISAEIRKIALVIILIRAGLTLDYTVLKSMGKSSILMCFLPATIEIIGTLIFAPLIFNISIIDSLILGSVIAAVSPAIVVPRMINLINKGYDKVPQLILAGASMDDIFVITLFTIFMTIEKTGVVTLNQIFILPLSIILAIIFAIIFKYISIYIFKIIKDDTFRIIIFFALSLIILELEKYLPIASLLSITLVAMLLKKEETELANKFKITYEKMWKLFEILLFVLIGANLKISSVFDYGLLALSLLIITQIFRMVGVFLSLLGNKFNKSEKIFAMGAYLPKATVQAAIGAIPLASGVKSGELILTIAILSILITAPIGALFIDNFYEKLLQKK</sequence>
<feature type="transmembrane region" description="Helical" evidence="5">
    <location>
        <begin position="80"/>
        <end position="105"/>
    </location>
</feature>
<dbReference type="RefSeq" id="WP_180136205.1">
    <property type="nucleotide sequence ID" value="NZ_JABMKT010000022.1"/>
</dbReference>
<keyword evidence="4 5" id="KW-0472">Membrane</keyword>
<reference evidence="7 8" key="1">
    <citation type="submission" date="2020-05" db="EMBL/GenBank/DDBJ databases">
        <title>Streptobacillus felis strain LHL191014123.</title>
        <authorList>
            <person name="Fawzy A."/>
            <person name="Rau J."/>
            <person name="Risse K."/>
            <person name="Schauerte N."/>
            <person name="Geiger C."/>
            <person name="Blom J."/>
            <person name="Imirzalioglu C."/>
            <person name="Falgenhauer J."/>
            <person name="Bach A."/>
            <person name="Herden C."/>
            <person name="Eisenberg T."/>
        </authorList>
    </citation>
    <scope>NUCLEOTIDE SEQUENCE [LARGE SCALE GENOMIC DNA]</scope>
    <source>
        <strain evidence="7 8">LHL191014123</strain>
    </source>
</reference>
<evidence type="ECO:0000259" key="6">
    <source>
        <dbReference type="Pfam" id="PF00999"/>
    </source>
</evidence>
<accession>A0A7Z0PFL7</accession>
<protein>
    <submittedName>
        <fullName evidence="7">Cation:proton antiporter</fullName>
    </submittedName>
</protein>
<dbReference type="InterPro" id="IPR051843">
    <property type="entry name" value="CPA1_transporter"/>
</dbReference>